<feature type="transmembrane region" description="Helical" evidence="7">
    <location>
        <begin position="223"/>
        <end position="244"/>
    </location>
</feature>
<dbReference type="GO" id="GO:0038023">
    <property type="term" value="F:signaling receptor activity"/>
    <property type="evidence" value="ECO:0007669"/>
    <property type="project" value="TreeGrafter"/>
</dbReference>
<dbReference type="InterPro" id="IPR004254">
    <property type="entry name" value="AdipoR/HlyIII-related"/>
</dbReference>
<dbReference type="PANTHER" id="PTHR20855:SF52">
    <property type="entry name" value="ADIPONECTIN RECEPTOR PROTEIN"/>
    <property type="match status" value="1"/>
</dbReference>
<feature type="binding site" evidence="6">
    <location>
        <position position="290"/>
    </location>
    <ligand>
        <name>Zn(2+)</name>
        <dbReference type="ChEBI" id="CHEBI:29105"/>
    </ligand>
</feature>
<reference evidence="8" key="1">
    <citation type="journal article" date="2020" name="Stud. Mycol.">
        <title>101 Dothideomycetes genomes: a test case for predicting lifestyles and emergence of pathogens.</title>
        <authorList>
            <person name="Haridas S."/>
            <person name="Albert R."/>
            <person name="Binder M."/>
            <person name="Bloem J."/>
            <person name="Labutti K."/>
            <person name="Salamov A."/>
            <person name="Andreopoulos B."/>
            <person name="Baker S."/>
            <person name="Barry K."/>
            <person name="Bills G."/>
            <person name="Bluhm B."/>
            <person name="Cannon C."/>
            <person name="Castanera R."/>
            <person name="Culley D."/>
            <person name="Daum C."/>
            <person name="Ezra D."/>
            <person name="Gonzalez J."/>
            <person name="Henrissat B."/>
            <person name="Kuo A."/>
            <person name="Liang C."/>
            <person name="Lipzen A."/>
            <person name="Lutzoni F."/>
            <person name="Magnuson J."/>
            <person name="Mondo S."/>
            <person name="Nolan M."/>
            <person name="Ohm R."/>
            <person name="Pangilinan J."/>
            <person name="Park H.-J."/>
            <person name="Ramirez L."/>
            <person name="Alfaro M."/>
            <person name="Sun H."/>
            <person name="Tritt A."/>
            <person name="Yoshinaga Y."/>
            <person name="Zwiers L.-H."/>
            <person name="Turgeon B."/>
            <person name="Goodwin S."/>
            <person name="Spatafora J."/>
            <person name="Crous P."/>
            <person name="Grigoriev I."/>
        </authorList>
    </citation>
    <scope>NUCLEOTIDE SEQUENCE</scope>
    <source>
        <strain evidence="8">CBS 113979</strain>
    </source>
</reference>
<keyword evidence="5 7" id="KW-0472">Membrane</keyword>
<feature type="transmembrane region" description="Helical" evidence="7">
    <location>
        <begin position="251"/>
        <end position="272"/>
    </location>
</feature>
<accession>A0A6G1H2N7</accession>
<dbReference type="GO" id="GO:0016020">
    <property type="term" value="C:membrane"/>
    <property type="evidence" value="ECO:0007669"/>
    <property type="project" value="UniProtKB-SubCell"/>
</dbReference>
<evidence type="ECO:0000313" key="9">
    <source>
        <dbReference type="Proteomes" id="UP000800041"/>
    </source>
</evidence>
<comment type="subcellular location">
    <subcellularLocation>
        <location evidence="1">Membrane</location>
        <topology evidence="1">Multi-pass membrane protein</topology>
    </subcellularLocation>
</comment>
<feature type="transmembrane region" description="Helical" evidence="7">
    <location>
        <begin position="123"/>
        <end position="142"/>
    </location>
</feature>
<dbReference type="PANTHER" id="PTHR20855">
    <property type="entry name" value="ADIPOR/PROGESTIN RECEPTOR-RELATED"/>
    <property type="match status" value="1"/>
</dbReference>
<evidence type="ECO:0000256" key="6">
    <source>
        <dbReference type="PIRSR" id="PIRSR604254-1"/>
    </source>
</evidence>
<evidence type="ECO:0000256" key="7">
    <source>
        <dbReference type="SAM" id="Phobius"/>
    </source>
</evidence>
<feature type="binding site" evidence="6">
    <location>
        <position position="294"/>
    </location>
    <ligand>
        <name>Zn(2+)</name>
        <dbReference type="ChEBI" id="CHEBI:29105"/>
    </ligand>
</feature>
<sequence>MSTSTSTKKDDFPKSSPLTDLKTAATTLEQKAEEKLTFLYHEIEHWQQDNHYILSGYRPASNSYAGSVRSIAGVHNESVNIWTHLFGFLYLPFPASPYSSSHSSFPSSLLSPSSPSSTTSLDLLAFSAFFAGAATCLGLSAAFHTLSNHSAAVQKWGNQLDYLGIVALIWGSFVASIRFGFREDEVLMRRYWGMITALAICTGTFTITPRFRHPTYRPIRATMFVLLGLSAVVPVFHGMSLYGVEKLDQLMALKWVVLQGAFYILGAGLYAARVPERFSPGRFDIWGSSHQIFHVLVLLAAAAHFTGLVKAFERKHGKTDKSS</sequence>
<gene>
    <name evidence="8" type="ORF">K402DRAFT_330983</name>
</gene>
<dbReference type="Proteomes" id="UP000800041">
    <property type="component" value="Unassembled WGS sequence"/>
</dbReference>
<feature type="transmembrane region" description="Helical" evidence="7">
    <location>
        <begin position="162"/>
        <end position="179"/>
    </location>
</feature>
<keyword evidence="3 7" id="KW-0812">Transmembrane</keyword>
<dbReference type="GO" id="GO:0046872">
    <property type="term" value="F:metal ion binding"/>
    <property type="evidence" value="ECO:0007669"/>
    <property type="project" value="UniProtKB-KW"/>
</dbReference>
<evidence type="ECO:0000256" key="2">
    <source>
        <dbReference type="ARBA" id="ARBA00007018"/>
    </source>
</evidence>
<keyword evidence="9" id="KW-1185">Reference proteome</keyword>
<dbReference type="OrthoDB" id="529367at2759"/>
<dbReference type="Pfam" id="PF03006">
    <property type="entry name" value="HlyIII"/>
    <property type="match status" value="1"/>
</dbReference>
<keyword evidence="6" id="KW-0479">Metal-binding</keyword>
<dbReference type="EMBL" id="ML977153">
    <property type="protein sequence ID" value="KAF1987280.1"/>
    <property type="molecule type" value="Genomic_DNA"/>
</dbReference>
<keyword evidence="6" id="KW-0862">Zinc</keyword>
<organism evidence="8 9">
    <name type="scientific">Aulographum hederae CBS 113979</name>
    <dbReference type="NCBI Taxonomy" id="1176131"/>
    <lineage>
        <taxon>Eukaryota</taxon>
        <taxon>Fungi</taxon>
        <taxon>Dikarya</taxon>
        <taxon>Ascomycota</taxon>
        <taxon>Pezizomycotina</taxon>
        <taxon>Dothideomycetes</taxon>
        <taxon>Pleosporomycetidae</taxon>
        <taxon>Aulographales</taxon>
        <taxon>Aulographaceae</taxon>
    </lineage>
</organism>
<protein>
    <submittedName>
        <fullName evidence="8">HlyIII-domain-containing protein</fullName>
    </submittedName>
</protein>
<evidence type="ECO:0000256" key="5">
    <source>
        <dbReference type="ARBA" id="ARBA00023136"/>
    </source>
</evidence>
<proteinExistence type="inferred from homology"/>
<feature type="transmembrane region" description="Helical" evidence="7">
    <location>
        <begin position="191"/>
        <end position="211"/>
    </location>
</feature>
<feature type="transmembrane region" description="Helical" evidence="7">
    <location>
        <begin position="292"/>
        <end position="312"/>
    </location>
</feature>
<dbReference type="GO" id="GO:0006882">
    <property type="term" value="P:intracellular zinc ion homeostasis"/>
    <property type="evidence" value="ECO:0007669"/>
    <property type="project" value="TreeGrafter"/>
</dbReference>
<evidence type="ECO:0000256" key="1">
    <source>
        <dbReference type="ARBA" id="ARBA00004141"/>
    </source>
</evidence>
<evidence type="ECO:0000256" key="4">
    <source>
        <dbReference type="ARBA" id="ARBA00022989"/>
    </source>
</evidence>
<evidence type="ECO:0000256" key="3">
    <source>
        <dbReference type="ARBA" id="ARBA00022692"/>
    </source>
</evidence>
<name>A0A6G1H2N7_9PEZI</name>
<comment type="similarity">
    <text evidence="2">Belongs to the ADIPOR family.</text>
</comment>
<evidence type="ECO:0000313" key="8">
    <source>
        <dbReference type="EMBL" id="KAF1987280.1"/>
    </source>
</evidence>
<keyword evidence="4 7" id="KW-1133">Transmembrane helix</keyword>
<dbReference type="AlphaFoldDB" id="A0A6G1H2N7"/>
<feature type="binding site" evidence="6">
    <location>
        <position position="144"/>
    </location>
    <ligand>
        <name>Zn(2+)</name>
        <dbReference type="ChEBI" id="CHEBI:29105"/>
    </ligand>
</feature>